<sequence length="387" mass="40300">MSVTDRDREGLGSAAARSADSATDTADEALESPVDTIGHDRGPDASVTLRRITPLHADHTHTDPSPPPIADADRPVRFAKIGRSGDRIFRGASLGASLLIIAIVVFVGIFLIALAAPSLAADKVSFLTSREWSVNDPTNLRFGIVDLLWTTVLSSVVAMVIAVPISVGVALFITQYAPKKVSGPLAFVVDLLAAVPSIVFGLWGMIELAPKMTPISDFLEDNLGFIPIFAPGVSGGSTVLTASVVLAIMIVPIVTAISRDVFAQTPAEHMEAALALGATRWEKIRMTVLPYGRSGVVSASMLGLGRALGETIAVMIILSVPAKGESFNPSLLAGGETFASKIANAAAEFDSPEKTGAFIAAGMVLFVVTFAVNAVARLISSQGTVKA</sequence>
<evidence type="ECO:0000256" key="11">
    <source>
        <dbReference type="SAM" id="MobiDB-lite"/>
    </source>
</evidence>
<dbReference type="InterPro" id="IPR051124">
    <property type="entry name" value="Phosphate_Transport_Permease"/>
</dbReference>
<dbReference type="EMBL" id="LT629772">
    <property type="protein sequence ID" value="SDS44106.1"/>
    <property type="molecule type" value="Genomic_DNA"/>
</dbReference>
<evidence type="ECO:0000256" key="2">
    <source>
        <dbReference type="ARBA" id="ARBA00007069"/>
    </source>
</evidence>
<evidence type="ECO:0000256" key="5">
    <source>
        <dbReference type="ARBA" id="ARBA00022592"/>
    </source>
</evidence>
<proteinExistence type="inferred from homology"/>
<dbReference type="GO" id="GO:0006817">
    <property type="term" value="P:phosphate ion transport"/>
    <property type="evidence" value="ECO:0007669"/>
    <property type="project" value="UniProtKB-KW"/>
</dbReference>
<dbReference type="InterPro" id="IPR035906">
    <property type="entry name" value="MetI-like_sf"/>
</dbReference>
<reference evidence="13 14" key="1">
    <citation type="submission" date="2016-10" db="EMBL/GenBank/DDBJ databases">
        <authorList>
            <person name="de Groot N.N."/>
        </authorList>
    </citation>
    <scope>NUCLEOTIDE SEQUENCE [LARGE SCALE GENOMIC DNA]</scope>
    <source>
        <strain evidence="13 14">DSM 21800</strain>
    </source>
</reference>
<dbReference type="CDD" id="cd06261">
    <property type="entry name" value="TM_PBP2"/>
    <property type="match status" value="1"/>
</dbReference>
<feature type="transmembrane region" description="Helical" evidence="9">
    <location>
        <begin position="295"/>
        <end position="320"/>
    </location>
</feature>
<evidence type="ECO:0000259" key="12">
    <source>
        <dbReference type="PROSITE" id="PS50928"/>
    </source>
</evidence>
<feature type="region of interest" description="Disordered" evidence="11">
    <location>
        <begin position="1"/>
        <end position="44"/>
    </location>
</feature>
<feature type="transmembrane region" description="Helical" evidence="9">
    <location>
        <begin position="185"/>
        <end position="206"/>
    </location>
</feature>
<keyword evidence="3 9" id="KW-0813">Transport</keyword>
<dbReference type="AlphaFoldDB" id="A0A1H1S8L8"/>
<comment type="similarity">
    <text evidence="2 10">Belongs to the binding-protein-dependent transport system permease family. CysTW subfamily.</text>
</comment>
<evidence type="ECO:0000256" key="8">
    <source>
        <dbReference type="ARBA" id="ARBA00023136"/>
    </source>
</evidence>
<keyword evidence="8 9" id="KW-0472">Membrane</keyword>
<feature type="domain" description="ABC transmembrane type-1" evidence="12">
    <location>
        <begin position="148"/>
        <end position="376"/>
    </location>
</feature>
<dbReference type="Gene3D" id="1.10.3720.10">
    <property type="entry name" value="MetI-like"/>
    <property type="match status" value="1"/>
</dbReference>
<dbReference type="GO" id="GO:0005315">
    <property type="term" value="F:phosphate transmembrane transporter activity"/>
    <property type="evidence" value="ECO:0007669"/>
    <property type="project" value="InterPro"/>
</dbReference>
<evidence type="ECO:0000256" key="10">
    <source>
        <dbReference type="RuleBase" id="RU363054"/>
    </source>
</evidence>
<evidence type="ECO:0000256" key="1">
    <source>
        <dbReference type="ARBA" id="ARBA00004651"/>
    </source>
</evidence>
<keyword evidence="14" id="KW-1185">Reference proteome</keyword>
<evidence type="ECO:0000256" key="6">
    <source>
        <dbReference type="ARBA" id="ARBA00022692"/>
    </source>
</evidence>
<comment type="subcellular location">
    <subcellularLocation>
        <location evidence="1 9">Cell membrane</location>
        <topology evidence="1 9">Multi-pass membrane protein</topology>
    </subcellularLocation>
</comment>
<feature type="compositionally biased region" description="Basic and acidic residues" evidence="11">
    <location>
        <begin position="1"/>
        <end position="10"/>
    </location>
</feature>
<feature type="compositionally biased region" description="Low complexity" evidence="11">
    <location>
        <begin position="13"/>
        <end position="24"/>
    </location>
</feature>
<feature type="transmembrane region" description="Helical" evidence="9">
    <location>
        <begin position="92"/>
        <end position="116"/>
    </location>
</feature>
<dbReference type="PANTHER" id="PTHR30425">
    <property type="entry name" value="PHOSPHATE TRANSPORT SYSTEM PERMEASE PROTEIN PST"/>
    <property type="match status" value="1"/>
</dbReference>
<dbReference type="PROSITE" id="PS50928">
    <property type="entry name" value="ABC_TM1"/>
    <property type="match status" value="1"/>
</dbReference>
<evidence type="ECO:0000256" key="9">
    <source>
        <dbReference type="RuleBase" id="RU363032"/>
    </source>
</evidence>
<evidence type="ECO:0000313" key="13">
    <source>
        <dbReference type="EMBL" id="SDS44106.1"/>
    </source>
</evidence>
<comment type="function">
    <text evidence="10">Part of the binding-protein-dependent transport system for phosphate; probably responsible for the translocation of the substrate across the membrane.</text>
</comment>
<dbReference type="STRING" id="630515.SAMN04489812_1913"/>
<gene>
    <name evidence="13" type="ORF">SAMN04489812_1913</name>
</gene>
<evidence type="ECO:0000313" key="14">
    <source>
        <dbReference type="Proteomes" id="UP000199103"/>
    </source>
</evidence>
<protein>
    <recommendedName>
        <fullName evidence="10">Phosphate transport system permease protein</fullName>
    </recommendedName>
</protein>
<feature type="transmembrane region" description="Helical" evidence="9">
    <location>
        <begin position="226"/>
        <end position="254"/>
    </location>
</feature>
<dbReference type="GO" id="GO:0005886">
    <property type="term" value="C:plasma membrane"/>
    <property type="evidence" value="ECO:0007669"/>
    <property type="project" value="UniProtKB-SubCell"/>
</dbReference>
<dbReference type="OrthoDB" id="9785113at2"/>
<keyword evidence="7 9" id="KW-1133">Transmembrane helix</keyword>
<organism evidence="13 14">
    <name type="scientific">Microlunatus soli</name>
    <dbReference type="NCBI Taxonomy" id="630515"/>
    <lineage>
        <taxon>Bacteria</taxon>
        <taxon>Bacillati</taxon>
        <taxon>Actinomycetota</taxon>
        <taxon>Actinomycetes</taxon>
        <taxon>Propionibacteriales</taxon>
        <taxon>Propionibacteriaceae</taxon>
        <taxon>Microlunatus</taxon>
    </lineage>
</organism>
<name>A0A1H1S8L8_9ACTN</name>
<accession>A0A1H1S8L8</accession>
<dbReference type="RefSeq" id="WP_091523523.1">
    <property type="nucleotide sequence ID" value="NZ_LT629772.1"/>
</dbReference>
<evidence type="ECO:0000256" key="3">
    <source>
        <dbReference type="ARBA" id="ARBA00022448"/>
    </source>
</evidence>
<dbReference type="InterPro" id="IPR011864">
    <property type="entry name" value="Phosphate_PstC"/>
</dbReference>
<dbReference type="Pfam" id="PF00528">
    <property type="entry name" value="BPD_transp_1"/>
    <property type="match status" value="1"/>
</dbReference>
<keyword evidence="4 10" id="KW-1003">Cell membrane</keyword>
<keyword evidence="5 10" id="KW-0592">Phosphate transport</keyword>
<dbReference type="Proteomes" id="UP000199103">
    <property type="component" value="Chromosome I"/>
</dbReference>
<evidence type="ECO:0000256" key="4">
    <source>
        <dbReference type="ARBA" id="ARBA00022475"/>
    </source>
</evidence>
<dbReference type="SUPFAM" id="SSF161098">
    <property type="entry name" value="MetI-like"/>
    <property type="match status" value="1"/>
</dbReference>
<dbReference type="PANTHER" id="PTHR30425:SF1">
    <property type="entry name" value="PHOSPHATE TRANSPORT SYSTEM PERMEASE PROTEIN PSTC"/>
    <property type="match status" value="1"/>
</dbReference>
<dbReference type="NCBIfam" id="TIGR02138">
    <property type="entry name" value="phosphate_pstC"/>
    <property type="match status" value="1"/>
</dbReference>
<evidence type="ECO:0000256" key="7">
    <source>
        <dbReference type="ARBA" id="ARBA00022989"/>
    </source>
</evidence>
<feature type="transmembrane region" description="Helical" evidence="9">
    <location>
        <begin position="357"/>
        <end position="379"/>
    </location>
</feature>
<feature type="transmembrane region" description="Helical" evidence="9">
    <location>
        <begin position="147"/>
        <end position="173"/>
    </location>
</feature>
<dbReference type="InterPro" id="IPR000515">
    <property type="entry name" value="MetI-like"/>
</dbReference>
<keyword evidence="6 9" id="KW-0812">Transmembrane</keyword>